<sequence>MDNEVSNSVHIAISLVVVAVIVGMLALFTAMSQGFGREAVASIADTQAETYATELRNTADYGAVPAAAAFIVLEKNRDAIHSLSGTVYGVMITKPEDLQKRALLSKKVRLTATEIEELQTYDVVVEEEDE</sequence>
<keyword evidence="1" id="KW-0812">Transmembrane</keyword>
<name>A0A4S4BJD0_9BACL</name>
<accession>A0A4S4BJD0</accession>
<dbReference type="RefSeq" id="WP_136372450.1">
    <property type="nucleotide sequence ID" value="NZ_SSOB01000038.1"/>
</dbReference>
<evidence type="ECO:0000313" key="2">
    <source>
        <dbReference type="EMBL" id="THF74762.1"/>
    </source>
</evidence>
<reference evidence="2 3" key="1">
    <citation type="submission" date="2019-04" db="EMBL/GenBank/DDBJ databases">
        <title>Cohnella sp. nov. isolated from preserved vegetables.</title>
        <authorList>
            <person name="Lin S.-Y."/>
            <person name="Hung M.-H."/>
            <person name="Young C.-C."/>
        </authorList>
    </citation>
    <scope>NUCLEOTIDE SEQUENCE [LARGE SCALE GENOMIC DNA]</scope>
    <source>
        <strain evidence="2 3">CC-MHH1044</strain>
    </source>
</reference>
<keyword evidence="1" id="KW-1133">Transmembrane helix</keyword>
<keyword evidence="1" id="KW-0472">Membrane</keyword>
<keyword evidence="3" id="KW-1185">Reference proteome</keyword>
<gene>
    <name evidence="2" type="ORF">E6C55_24450</name>
</gene>
<protein>
    <submittedName>
        <fullName evidence="2">Uncharacterized protein</fullName>
    </submittedName>
</protein>
<dbReference type="OrthoDB" id="2626896at2"/>
<feature type="transmembrane region" description="Helical" evidence="1">
    <location>
        <begin position="12"/>
        <end position="30"/>
    </location>
</feature>
<evidence type="ECO:0000313" key="3">
    <source>
        <dbReference type="Proteomes" id="UP000310636"/>
    </source>
</evidence>
<dbReference type="AlphaFoldDB" id="A0A4S4BJD0"/>
<proteinExistence type="predicted"/>
<evidence type="ECO:0000256" key="1">
    <source>
        <dbReference type="SAM" id="Phobius"/>
    </source>
</evidence>
<organism evidence="2 3">
    <name type="scientific">Cohnella fermenti</name>
    <dbReference type="NCBI Taxonomy" id="2565925"/>
    <lineage>
        <taxon>Bacteria</taxon>
        <taxon>Bacillati</taxon>
        <taxon>Bacillota</taxon>
        <taxon>Bacilli</taxon>
        <taxon>Bacillales</taxon>
        <taxon>Paenibacillaceae</taxon>
        <taxon>Cohnella</taxon>
    </lineage>
</organism>
<dbReference type="EMBL" id="SSOB01000038">
    <property type="protein sequence ID" value="THF74762.1"/>
    <property type="molecule type" value="Genomic_DNA"/>
</dbReference>
<comment type="caution">
    <text evidence="2">The sequence shown here is derived from an EMBL/GenBank/DDBJ whole genome shotgun (WGS) entry which is preliminary data.</text>
</comment>
<dbReference type="Proteomes" id="UP000310636">
    <property type="component" value="Unassembled WGS sequence"/>
</dbReference>